<reference evidence="1" key="1">
    <citation type="submission" date="2014-09" db="EMBL/GenBank/DDBJ databases">
        <authorList>
            <person name="Magalhaes I.L.F."/>
            <person name="Oliveira U."/>
            <person name="Santos F.R."/>
            <person name="Vidigal T.H.D.A."/>
            <person name="Brescovit A.D."/>
            <person name="Santos A.J."/>
        </authorList>
    </citation>
    <scope>NUCLEOTIDE SEQUENCE</scope>
    <source>
        <tissue evidence="1">Shoot tissue taken approximately 20 cm above the soil surface</tissue>
    </source>
</reference>
<evidence type="ECO:0000313" key="1">
    <source>
        <dbReference type="EMBL" id="JAD22976.1"/>
    </source>
</evidence>
<accession>A0A0A8Y9G0</accession>
<name>A0A0A8Y9G0_ARUDO</name>
<dbReference type="EMBL" id="GBRH01274919">
    <property type="protein sequence ID" value="JAD22976.1"/>
    <property type="molecule type" value="Transcribed_RNA"/>
</dbReference>
<proteinExistence type="predicted"/>
<dbReference type="AlphaFoldDB" id="A0A0A8Y9G0"/>
<organism evidence="1">
    <name type="scientific">Arundo donax</name>
    <name type="common">Giant reed</name>
    <name type="synonym">Donax arundinaceus</name>
    <dbReference type="NCBI Taxonomy" id="35708"/>
    <lineage>
        <taxon>Eukaryota</taxon>
        <taxon>Viridiplantae</taxon>
        <taxon>Streptophyta</taxon>
        <taxon>Embryophyta</taxon>
        <taxon>Tracheophyta</taxon>
        <taxon>Spermatophyta</taxon>
        <taxon>Magnoliopsida</taxon>
        <taxon>Liliopsida</taxon>
        <taxon>Poales</taxon>
        <taxon>Poaceae</taxon>
        <taxon>PACMAD clade</taxon>
        <taxon>Arundinoideae</taxon>
        <taxon>Arundineae</taxon>
        <taxon>Arundo</taxon>
    </lineage>
</organism>
<protein>
    <submittedName>
        <fullName evidence="1">Uncharacterized protein</fullName>
    </submittedName>
</protein>
<reference evidence="1" key="2">
    <citation type="journal article" date="2015" name="Data Brief">
        <title>Shoot transcriptome of the giant reed, Arundo donax.</title>
        <authorList>
            <person name="Barrero R.A."/>
            <person name="Guerrero F.D."/>
            <person name="Moolhuijzen P."/>
            <person name="Goolsby J.A."/>
            <person name="Tidwell J."/>
            <person name="Bellgard S.E."/>
            <person name="Bellgard M.I."/>
        </authorList>
    </citation>
    <scope>NUCLEOTIDE SEQUENCE</scope>
    <source>
        <tissue evidence="1">Shoot tissue taken approximately 20 cm above the soil surface</tissue>
    </source>
</reference>
<sequence>MFVLQCSVSLYIQSAWPTFQVRWTRLSLRVPRVHLPDSSSRALYGQVILIFREFFFSRGNEVLPVFEIIVCIE</sequence>